<name>A0ABR7UWG5_9FLAO</name>
<keyword evidence="3" id="KW-1185">Reference proteome</keyword>
<dbReference type="EMBL" id="JABTCF010000001">
    <property type="protein sequence ID" value="MBD0776847.1"/>
    <property type="molecule type" value="Genomic_DNA"/>
</dbReference>
<dbReference type="Proteomes" id="UP001166021">
    <property type="component" value="Unassembled WGS sequence"/>
</dbReference>
<dbReference type="InterPro" id="IPR002711">
    <property type="entry name" value="HNH"/>
</dbReference>
<feature type="domain" description="HNH nuclease" evidence="1">
    <location>
        <begin position="16"/>
        <end position="65"/>
    </location>
</feature>
<evidence type="ECO:0000313" key="2">
    <source>
        <dbReference type="EMBL" id="MBD0776847.1"/>
    </source>
</evidence>
<dbReference type="Pfam" id="PF01844">
    <property type="entry name" value="HNH"/>
    <property type="match status" value="1"/>
</dbReference>
<evidence type="ECO:0000259" key="1">
    <source>
        <dbReference type="SMART" id="SM00507"/>
    </source>
</evidence>
<comment type="caution">
    <text evidence="2">The sequence shown here is derived from an EMBL/GenBank/DDBJ whole genome shotgun (WGS) entry which is preliminary data.</text>
</comment>
<sequence length="256" mass="29722">MSKKKRRIPIPQKNKIKAELQKEIGSICPFCPNEDVGVFQIHHIDEDPSNNEFINLLLLCPTCHSKITKEYISKQDVIDKKLNLRNRESKVQFISVSIDEENCGWTPIREAKNAFKAEKLKSLFPIFNFSLINNSNKTLLLTSVRIKTKRLPIGLSGPHNPLPNILRPSITYKIKMPLEGKIEETILKDELEVPTTRAFKFKIELYDESMETFNPQFGKFALFFEFGFNNEFYSEIPMILLNSSEYYEELKHYGLA</sequence>
<dbReference type="CDD" id="cd00085">
    <property type="entry name" value="HNHc"/>
    <property type="match status" value="1"/>
</dbReference>
<evidence type="ECO:0000313" key="3">
    <source>
        <dbReference type="Proteomes" id="UP001166021"/>
    </source>
</evidence>
<accession>A0ABR7UWG5</accession>
<protein>
    <submittedName>
        <fullName evidence="2">HNH endonuclease</fullName>
    </submittedName>
</protein>
<proteinExistence type="predicted"/>
<gene>
    <name evidence="2" type="ORF">HPE56_03490</name>
</gene>
<dbReference type="InterPro" id="IPR003615">
    <property type="entry name" value="HNH_nuc"/>
</dbReference>
<keyword evidence="2" id="KW-0255">Endonuclease</keyword>
<dbReference type="GO" id="GO:0004519">
    <property type="term" value="F:endonuclease activity"/>
    <property type="evidence" value="ECO:0007669"/>
    <property type="project" value="UniProtKB-KW"/>
</dbReference>
<keyword evidence="2" id="KW-0378">Hydrolase</keyword>
<dbReference type="SMART" id="SM00507">
    <property type="entry name" value="HNHc"/>
    <property type="match status" value="1"/>
</dbReference>
<organism evidence="2 3">
    <name type="scientific">Maribacter aquimaris</name>
    <dbReference type="NCBI Taxonomy" id="2737171"/>
    <lineage>
        <taxon>Bacteria</taxon>
        <taxon>Pseudomonadati</taxon>
        <taxon>Bacteroidota</taxon>
        <taxon>Flavobacteriia</taxon>
        <taxon>Flavobacteriales</taxon>
        <taxon>Flavobacteriaceae</taxon>
        <taxon>Maribacter</taxon>
    </lineage>
</organism>
<keyword evidence="2" id="KW-0540">Nuclease</keyword>
<reference evidence="2" key="1">
    <citation type="submission" date="2020-05" db="EMBL/GenBank/DDBJ databases">
        <title>The draft genome sequence of Maribacter sp. ANRC-HE7.</title>
        <authorList>
            <person name="Mu L."/>
        </authorList>
    </citation>
    <scope>NUCLEOTIDE SEQUENCE</scope>
    <source>
        <strain evidence="2">ANRC-HE7</strain>
    </source>
</reference>
<dbReference type="RefSeq" id="WP_188242356.1">
    <property type="nucleotide sequence ID" value="NZ_JABTCF010000001.1"/>
</dbReference>